<evidence type="ECO:0000313" key="6">
    <source>
        <dbReference type="EMBL" id="WCT12576.1"/>
    </source>
</evidence>
<accession>A0ABY7T7W8</accession>
<protein>
    <submittedName>
        <fullName evidence="5">IS110 family transposase</fullName>
    </submittedName>
</protein>
<dbReference type="InterPro" id="IPR003346">
    <property type="entry name" value="Transposase_20"/>
</dbReference>
<feature type="domain" description="Transposase IS110-like N-terminal" evidence="2">
    <location>
        <begin position="9"/>
        <end position="169"/>
    </location>
</feature>
<evidence type="ECO:0000313" key="4">
    <source>
        <dbReference type="EMBL" id="WCT11194.1"/>
    </source>
</evidence>
<dbReference type="EMBL" id="CP117167">
    <property type="protein sequence ID" value="WCT11828.1"/>
    <property type="molecule type" value="Genomic_DNA"/>
</dbReference>
<keyword evidence="7" id="KW-1185">Reference proteome</keyword>
<organism evidence="5 7">
    <name type="scientific">Mucilaginibacter jinjuensis</name>
    <dbReference type="NCBI Taxonomy" id="1176721"/>
    <lineage>
        <taxon>Bacteria</taxon>
        <taxon>Pseudomonadati</taxon>
        <taxon>Bacteroidota</taxon>
        <taxon>Sphingobacteriia</taxon>
        <taxon>Sphingobacteriales</taxon>
        <taxon>Sphingobacteriaceae</taxon>
        <taxon>Mucilaginibacter</taxon>
    </lineage>
</organism>
<dbReference type="Pfam" id="PF02371">
    <property type="entry name" value="Transposase_20"/>
    <property type="match status" value="1"/>
</dbReference>
<dbReference type="InterPro" id="IPR002525">
    <property type="entry name" value="Transp_IS110-like_N"/>
</dbReference>
<dbReference type="EMBL" id="CP117167">
    <property type="protein sequence ID" value="WCT12576.1"/>
    <property type="molecule type" value="Genomic_DNA"/>
</dbReference>
<sequence length="343" mass="38877">MINLLKQTVGIDVAKDELVVSLGQMDQDTNIELIAGKTFSNNKKGFSQLIQWTEKLFSDQVKILYAMEATGVYHEALAYYLSDRGDLVSIILPNKISNYVRTLDVKTITDKSASQAITRFGLERKLEIWQRPKKVFKDLRQLTRERDQLIGERTMLKNQLHAELAEAFPNERSISRVNERITLLNRQEKDIKAELAELIKNDPQLVKQVKTITSIPGIGTLTAVTVLAETNGFELIRSKKQLVSYAGLDVQEKQSGTSVKGKPRISKKGNKHLRKAMHLPALAAIRNDERFRAVFARLIAKHGIKMKAIVAIQRKLLELTYIIAKTGQIYDIGYLHKAIEIPF</sequence>
<evidence type="ECO:0000256" key="1">
    <source>
        <dbReference type="SAM" id="Coils"/>
    </source>
</evidence>
<dbReference type="InterPro" id="IPR047650">
    <property type="entry name" value="Transpos_IS110"/>
</dbReference>
<dbReference type="PANTHER" id="PTHR33055:SF3">
    <property type="entry name" value="PUTATIVE TRANSPOSASE FOR IS117-RELATED"/>
    <property type="match status" value="1"/>
</dbReference>
<evidence type="ECO:0000313" key="5">
    <source>
        <dbReference type="EMBL" id="WCT11828.1"/>
    </source>
</evidence>
<evidence type="ECO:0000313" key="7">
    <source>
        <dbReference type="Proteomes" id="UP001216139"/>
    </source>
</evidence>
<name>A0ABY7T7W8_9SPHI</name>
<evidence type="ECO:0000259" key="2">
    <source>
        <dbReference type="Pfam" id="PF01548"/>
    </source>
</evidence>
<gene>
    <name evidence="6" type="ORF">PQO05_01350</name>
    <name evidence="4" type="ORF">PQO05_20865</name>
    <name evidence="5" type="ORF">PQO05_24150</name>
</gene>
<dbReference type="Pfam" id="PF01548">
    <property type="entry name" value="DEDD_Tnp_IS110"/>
    <property type="match status" value="1"/>
</dbReference>
<dbReference type="PANTHER" id="PTHR33055">
    <property type="entry name" value="TRANSPOSASE FOR INSERTION SEQUENCE ELEMENT IS1111A"/>
    <property type="match status" value="1"/>
</dbReference>
<keyword evidence="1" id="KW-0175">Coiled coil</keyword>
<proteinExistence type="predicted"/>
<reference evidence="5 7" key="1">
    <citation type="submission" date="2023-02" db="EMBL/GenBank/DDBJ databases">
        <title>Genome sequence of Mucilaginibacter jinjuensis strain KACC 16571.</title>
        <authorList>
            <person name="Kim S."/>
            <person name="Heo J."/>
            <person name="Kwon S.-W."/>
        </authorList>
    </citation>
    <scope>NUCLEOTIDE SEQUENCE [LARGE SCALE GENOMIC DNA]</scope>
    <source>
        <strain evidence="5 7">KACC 16571</strain>
    </source>
</reference>
<feature type="coiled-coil region" evidence="1">
    <location>
        <begin position="139"/>
        <end position="201"/>
    </location>
</feature>
<dbReference type="RefSeq" id="WP_273629386.1">
    <property type="nucleotide sequence ID" value="NZ_CP117167.1"/>
</dbReference>
<evidence type="ECO:0000259" key="3">
    <source>
        <dbReference type="Pfam" id="PF02371"/>
    </source>
</evidence>
<dbReference type="NCBIfam" id="NF033542">
    <property type="entry name" value="transpos_IS110"/>
    <property type="match status" value="1"/>
</dbReference>
<dbReference type="EMBL" id="CP117167">
    <property type="protein sequence ID" value="WCT11194.1"/>
    <property type="molecule type" value="Genomic_DNA"/>
</dbReference>
<dbReference type="Proteomes" id="UP001216139">
    <property type="component" value="Chromosome"/>
</dbReference>
<feature type="domain" description="Transposase IS116/IS110/IS902 C-terminal" evidence="3">
    <location>
        <begin position="210"/>
        <end position="294"/>
    </location>
</feature>